<comment type="caution">
    <text evidence="2">The sequence shown here is derived from an EMBL/GenBank/DDBJ whole genome shotgun (WGS) entry which is preliminary data.</text>
</comment>
<reference evidence="2 3" key="1">
    <citation type="journal article" date="2013" name="Genome Announc.">
        <title>Draft Genome Sequence of Arcticibacter svalbardensis Strain MN12-7T, a Member of the Family Sphingobacteriaceae Isolated from an Arctic Soil Sample.</title>
        <authorList>
            <person name="Shivaji S."/>
            <person name="Ara S."/>
            <person name="Prasad S."/>
            <person name="Manasa B.P."/>
            <person name="Begum Z."/>
            <person name="Singh A."/>
            <person name="Kumar Pinnaka A."/>
        </authorList>
    </citation>
    <scope>NUCLEOTIDE SEQUENCE [LARGE SCALE GENOMIC DNA]</scope>
    <source>
        <strain evidence="2 3">MN12-7</strain>
    </source>
</reference>
<keyword evidence="1" id="KW-1133">Transmembrane helix</keyword>
<dbReference type="Proteomes" id="UP000014174">
    <property type="component" value="Unassembled WGS sequence"/>
</dbReference>
<feature type="transmembrane region" description="Helical" evidence="1">
    <location>
        <begin position="31"/>
        <end position="52"/>
    </location>
</feature>
<feature type="transmembrane region" description="Helical" evidence="1">
    <location>
        <begin position="6"/>
        <end position="22"/>
    </location>
</feature>
<feature type="transmembrane region" description="Helical" evidence="1">
    <location>
        <begin position="64"/>
        <end position="83"/>
    </location>
</feature>
<keyword evidence="1" id="KW-0472">Membrane</keyword>
<feature type="transmembrane region" description="Helical" evidence="1">
    <location>
        <begin position="339"/>
        <end position="364"/>
    </location>
</feature>
<evidence type="ECO:0000313" key="3">
    <source>
        <dbReference type="Proteomes" id="UP000014174"/>
    </source>
</evidence>
<evidence type="ECO:0008006" key="4">
    <source>
        <dbReference type="Google" id="ProtNLM"/>
    </source>
</evidence>
<evidence type="ECO:0000313" key="2">
    <source>
        <dbReference type="EMBL" id="EOR94012.1"/>
    </source>
</evidence>
<keyword evidence="3" id="KW-1185">Reference proteome</keyword>
<feature type="transmembrane region" description="Helical" evidence="1">
    <location>
        <begin position="152"/>
        <end position="169"/>
    </location>
</feature>
<protein>
    <recommendedName>
        <fullName evidence="4">Polysaccharide polymerase</fullName>
    </recommendedName>
</protein>
<proteinExistence type="predicted"/>
<dbReference type="STRING" id="1150600.ADIARSV_2846"/>
<gene>
    <name evidence="2" type="ORF">ADIARSV_2846</name>
</gene>
<sequence>MFDIFLLIFYTLFFIYSFQYILRKNILFGSIYFFLFIYNIFAQIGYCFVPELSEIIKAYFGHNYFYQFYIFNFLSFLTFYVLFKTSFPYLERIKRYEIVRVRSSTNYMIFIIIISVMWLFLFFFSITRGNAIDYNTAYDEDYVDAQGPLYKLFRIGFKLMVPISVILYAQARFKSKFNQISYSSSSLITFIAVAFIGLFLFLANKLGSRSDIVALTLGVLILEFKLGLNLKKILTIGALGFGLVLFLLYIEQTRTESSIEDLSFAHKFLLKDYYAPAHILYAAMAYDYVKPFEVIQSNISNSLIMLNYPYLQAPVTDLFNPGVATRSAGYAFYLFTEGYIFMGNLGFLYNGFMLMVGLSVWYLIQNSSNKYYNYIIVAIMCTQLANLARNQSSYIYKDIYIFFIPILVILYFSSGLRPKFKLLK</sequence>
<feature type="transmembrane region" description="Helical" evidence="1">
    <location>
        <begin position="181"/>
        <end position="202"/>
    </location>
</feature>
<dbReference type="eggNOG" id="ENOG5033TNJ">
    <property type="taxonomic scope" value="Bacteria"/>
</dbReference>
<dbReference type="AlphaFoldDB" id="R9GQ96"/>
<evidence type="ECO:0000256" key="1">
    <source>
        <dbReference type="SAM" id="Phobius"/>
    </source>
</evidence>
<organism evidence="2 3">
    <name type="scientific">Arcticibacter svalbardensis MN12-7</name>
    <dbReference type="NCBI Taxonomy" id="1150600"/>
    <lineage>
        <taxon>Bacteria</taxon>
        <taxon>Pseudomonadati</taxon>
        <taxon>Bacteroidota</taxon>
        <taxon>Sphingobacteriia</taxon>
        <taxon>Sphingobacteriales</taxon>
        <taxon>Sphingobacteriaceae</taxon>
        <taxon>Arcticibacter</taxon>
    </lineage>
</organism>
<feature type="transmembrane region" description="Helical" evidence="1">
    <location>
        <begin position="394"/>
        <end position="414"/>
    </location>
</feature>
<feature type="transmembrane region" description="Helical" evidence="1">
    <location>
        <begin position="233"/>
        <end position="250"/>
    </location>
</feature>
<keyword evidence="1" id="KW-0812">Transmembrane</keyword>
<dbReference type="EMBL" id="AQPN01000100">
    <property type="protein sequence ID" value="EOR94012.1"/>
    <property type="molecule type" value="Genomic_DNA"/>
</dbReference>
<name>R9GQ96_9SPHI</name>
<feature type="transmembrane region" description="Helical" evidence="1">
    <location>
        <begin position="104"/>
        <end position="126"/>
    </location>
</feature>
<accession>R9GQ96</accession>